<accession>A0A9X3HN73</accession>
<organism evidence="2 3">
    <name type="scientific">Flavobacterium frigoritolerans</name>
    <dbReference type="NCBI Taxonomy" id="2987686"/>
    <lineage>
        <taxon>Bacteria</taxon>
        <taxon>Pseudomonadati</taxon>
        <taxon>Bacteroidota</taxon>
        <taxon>Flavobacteriia</taxon>
        <taxon>Flavobacteriales</taxon>
        <taxon>Flavobacteriaceae</taxon>
        <taxon>Flavobacterium</taxon>
    </lineage>
</organism>
<evidence type="ECO:0000313" key="2">
    <source>
        <dbReference type="EMBL" id="MCV9934536.1"/>
    </source>
</evidence>
<sequence length="447" mass="51269">MPTAKGQEQTVSPELYADVCPKCKGKVHKASGENPSKEYIDAVNEAINRVIKDGYESNYNAELTSITAKELTSTVIKAYSEIKPVWNAPDTEMIQRLTQDVWQFSSAKNYQELRDLTLLLKDEKGELRSLSDFKKEASKVIGLYNENWIETEVNTAIASSQNAARWTEFQQDKDTIPNLEYQTVGDKYVRSEHQVLDGIIKAIQDVFWKTHYPPNGWGCRCEAVQTLEISTTPANKTPNVAIPKMFQTNLAESKLVFPKGHPYYEDIPEHVLIKTLKHIPTEDAFRVERYKETPVLTHVLHEAHELHNNKIITNTLIDKYKSISKIELLPNISDKELDLKKKFYPKRWHEQIGAKNPDALIQINGKDTVVELKYLTGNGKHIKRHLEDAAAKSEYAVMMLTRESQLKEDWLKTKLDAWFLNTDKKHFKGLLILDADGKELYKKSNLL</sequence>
<evidence type="ECO:0000313" key="3">
    <source>
        <dbReference type="Proteomes" id="UP001151133"/>
    </source>
</evidence>
<dbReference type="RefSeq" id="WP_264288705.1">
    <property type="nucleotide sequence ID" value="NZ_JAOZEV010000026.1"/>
</dbReference>
<dbReference type="Pfam" id="PF04233">
    <property type="entry name" value="Phage_Mu_F"/>
    <property type="match status" value="1"/>
</dbReference>
<dbReference type="NCBIfam" id="TIGR01641">
    <property type="entry name" value="phageSPP1_gp7"/>
    <property type="match status" value="1"/>
</dbReference>
<reference evidence="2" key="1">
    <citation type="submission" date="2022-10" db="EMBL/GenBank/DDBJ databases">
        <title>Two novel species of Flavobacterium.</title>
        <authorList>
            <person name="Liu Q."/>
            <person name="Xin Y.-H."/>
        </authorList>
    </citation>
    <scope>NUCLEOTIDE SEQUENCE</scope>
    <source>
        <strain evidence="2">LS1R47</strain>
    </source>
</reference>
<evidence type="ECO:0000259" key="1">
    <source>
        <dbReference type="Pfam" id="PF04233"/>
    </source>
</evidence>
<dbReference type="InterPro" id="IPR006528">
    <property type="entry name" value="Phage_head_morphogenesis_dom"/>
</dbReference>
<dbReference type="AlphaFoldDB" id="A0A9X3HN73"/>
<dbReference type="EMBL" id="JAOZEV010000026">
    <property type="protein sequence ID" value="MCV9934536.1"/>
    <property type="molecule type" value="Genomic_DNA"/>
</dbReference>
<keyword evidence="3" id="KW-1185">Reference proteome</keyword>
<gene>
    <name evidence="2" type="ORF">OIU80_19825</name>
</gene>
<protein>
    <submittedName>
        <fullName evidence="2">Phage head morphogenesis protein</fullName>
    </submittedName>
</protein>
<feature type="domain" description="Phage head morphogenesis" evidence="1">
    <location>
        <begin position="130"/>
        <end position="223"/>
    </location>
</feature>
<proteinExistence type="predicted"/>
<name>A0A9X3HN73_9FLAO</name>
<dbReference type="Proteomes" id="UP001151133">
    <property type="component" value="Unassembled WGS sequence"/>
</dbReference>
<comment type="caution">
    <text evidence="2">The sequence shown here is derived from an EMBL/GenBank/DDBJ whole genome shotgun (WGS) entry which is preliminary data.</text>
</comment>